<keyword evidence="3" id="KW-0010">Activator</keyword>
<dbReference type="Gene3D" id="1.10.10.60">
    <property type="entry name" value="Homeodomain-like"/>
    <property type="match status" value="1"/>
</dbReference>
<dbReference type="EMBL" id="VOQS01000003">
    <property type="protein sequence ID" value="TXC84878.1"/>
    <property type="molecule type" value="Genomic_DNA"/>
</dbReference>
<reference evidence="6 9" key="3">
    <citation type="submission" date="2024-01" db="EMBL/GenBank/DDBJ databases">
        <title>The diversity of rhizobia nodulating Mimosa spp. in eleven states of Brazil covering several biomes is determined by host plant, location, and edaphic factors.</title>
        <authorList>
            <person name="Rouws L."/>
            <person name="Barauna A."/>
            <person name="Beukes C."/>
            <person name="De Faria S.M."/>
            <person name="Gross E."/>
            <person name="Dos Reis Junior F.B."/>
            <person name="Simon M."/>
            <person name="Maluk M."/>
            <person name="Odee D.W."/>
            <person name="Kenicer G."/>
            <person name="Young J.P.W."/>
            <person name="Reis V.M."/>
            <person name="Zilli J."/>
            <person name="James E.K."/>
        </authorList>
    </citation>
    <scope>NUCLEOTIDE SEQUENCE [LARGE SCALE GENOMIC DNA]</scope>
    <source>
        <strain evidence="6 9">JPY530</strain>
    </source>
</reference>
<dbReference type="Pfam" id="PF12833">
    <property type="entry name" value="HTH_18"/>
    <property type="match status" value="1"/>
</dbReference>
<organism evidence="7 8">
    <name type="scientific">Paraburkholderia azotifigens</name>
    <dbReference type="NCBI Taxonomy" id="2057004"/>
    <lineage>
        <taxon>Bacteria</taxon>
        <taxon>Pseudomonadati</taxon>
        <taxon>Pseudomonadota</taxon>
        <taxon>Betaproteobacteria</taxon>
        <taxon>Burkholderiales</taxon>
        <taxon>Burkholderiaceae</taxon>
        <taxon>Paraburkholderia</taxon>
    </lineage>
</organism>
<dbReference type="GO" id="GO:0043565">
    <property type="term" value="F:sequence-specific DNA binding"/>
    <property type="evidence" value="ECO:0007669"/>
    <property type="project" value="InterPro"/>
</dbReference>
<dbReference type="PRINTS" id="PR00032">
    <property type="entry name" value="HTHARAC"/>
</dbReference>
<dbReference type="AlphaFoldDB" id="A0A5C6VNY6"/>
<dbReference type="GO" id="GO:0003700">
    <property type="term" value="F:DNA-binding transcription factor activity"/>
    <property type="evidence" value="ECO:0007669"/>
    <property type="project" value="InterPro"/>
</dbReference>
<name>A0A5C6VNY6_9BURK</name>
<comment type="caution">
    <text evidence="7">The sequence shown here is derived from an EMBL/GenBank/DDBJ whole genome shotgun (WGS) entry which is preliminary data.</text>
</comment>
<dbReference type="Proteomes" id="UP000321776">
    <property type="component" value="Unassembled WGS sequence"/>
</dbReference>
<protein>
    <submittedName>
        <fullName evidence="7">AraC family transcriptional regulator</fullName>
    </submittedName>
</protein>
<sequence>MAATNNQNPREFAHFKRVCGAWTIEALQARFEEHRFAAHTHDTWSIGAVISGAKDISAKRGGGQVFQENQVYCLPPDSPHAGRVVGKACEYVMLYVPDGAWREQCESLGVDLRQFQHRLPADTRQARRAQAFVDRIFRSPEAIGAWAGEWSLFCESLLDKYRSAPRLTESASSMRADPALARAYEYLHEFWNRNVSLSDLSRESSMTTSDVCRRFSAAYGLSPHRYQLVLRVMEAKVRLLMGAEISEVASETGFADQSHFGRHFKSILGVTPGTVAKGGRRHR</sequence>
<evidence type="ECO:0000313" key="7">
    <source>
        <dbReference type="EMBL" id="TXC84878.1"/>
    </source>
</evidence>
<dbReference type="Proteomes" id="UP001481677">
    <property type="component" value="Unassembled WGS sequence"/>
</dbReference>
<evidence type="ECO:0000256" key="2">
    <source>
        <dbReference type="ARBA" id="ARBA00023125"/>
    </source>
</evidence>
<evidence type="ECO:0000256" key="3">
    <source>
        <dbReference type="ARBA" id="ARBA00023159"/>
    </source>
</evidence>
<dbReference type="InterPro" id="IPR003313">
    <property type="entry name" value="AraC-bd"/>
</dbReference>
<dbReference type="SMART" id="SM00342">
    <property type="entry name" value="HTH_ARAC"/>
    <property type="match status" value="1"/>
</dbReference>
<keyword evidence="4" id="KW-0804">Transcription</keyword>
<proteinExistence type="predicted"/>
<dbReference type="InterPro" id="IPR037923">
    <property type="entry name" value="HTH-like"/>
</dbReference>
<reference evidence="7 8" key="1">
    <citation type="journal article" date="2018" name="Int. J. Syst. Evol. Microbiol.">
        <title>Paraburkholderia azotifigens sp. nov., a nitrogen-fixing bacterium isolated from paddy soil.</title>
        <authorList>
            <person name="Choi G.M."/>
            <person name="Im W.T."/>
        </authorList>
    </citation>
    <scope>NUCLEOTIDE SEQUENCE [LARGE SCALE GENOMIC DNA]</scope>
    <source>
        <strain evidence="7 8">NF 2-5-3</strain>
    </source>
</reference>
<reference evidence="7" key="2">
    <citation type="submission" date="2019-08" db="EMBL/GenBank/DDBJ databases">
        <authorList>
            <person name="Im W.-T."/>
        </authorList>
    </citation>
    <scope>NUCLEOTIDE SEQUENCE</scope>
    <source>
        <strain evidence="7">NF 2-5-3</strain>
    </source>
</reference>
<dbReference type="InterPro" id="IPR009057">
    <property type="entry name" value="Homeodomain-like_sf"/>
</dbReference>
<dbReference type="InterPro" id="IPR018062">
    <property type="entry name" value="HTH_AraC-typ_CS"/>
</dbReference>
<dbReference type="InterPro" id="IPR018060">
    <property type="entry name" value="HTH_AraC"/>
</dbReference>
<evidence type="ECO:0000313" key="8">
    <source>
        <dbReference type="Proteomes" id="UP000321776"/>
    </source>
</evidence>
<dbReference type="SUPFAM" id="SSF51215">
    <property type="entry name" value="Regulatory protein AraC"/>
    <property type="match status" value="1"/>
</dbReference>
<dbReference type="EMBL" id="JAZHGA010000015">
    <property type="protein sequence ID" value="MEM5342162.1"/>
    <property type="molecule type" value="Genomic_DNA"/>
</dbReference>
<keyword evidence="1" id="KW-0805">Transcription regulation</keyword>
<dbReference type="SUPFAM" id="SSF46689">
    <property type="entry name" value="Homeodomain-like"/>
    <property type="match status" value="2"/>
</dbReference>
<evidence type="ECO:0000256" key="1">
    <source>
        <dbReference type="ARBA" id="ARBA00023015"/>
    </source>
</evidence>
<evidence type="ECO:0000313" key="6">
    <source>
        <dbReference type="EMBL" id="MEM5342162.1"/>
    </source>
</evidence>
<feature type="domain" description="HTH araC/xylS-type" evidence="5">
    <location>
        <begin position="181"/>
        <end position="278"/>
    </location>
</feature>
<dbReference type="PROSITE" id="PS00041">
    <property type="entry name" value="HTH_ARAC_FAMILY_1"/>
    <property type="match status" value="1"/>
</dbReference>
<dbReference type="Pfam" id="PF02311">
    <property type="entry name" value="AraC_binding"/>
    <property type="match status" value="1"/>
</dbReference>
<keyword evidence="9" id="KW-1185">Reference proteome</keyword>
<evidence type="ECO:0000256" key="4">
    <source>
        <dbReference type="ARBA" id="ARBA00023163"/>
    </source>
</evidence>
<evidence type="ECO:0000259" key="5">
    <source>
        <dbReference type="PROSITE" id="PS01124"/>
    </source>
</evidence>
<accession>A0A5C6VNY6</accession>
<gene>
    <name evidence="7" type="ORF">FRZ40_25155</name>
    <name evidence="6" type="ORF">V4C56_21365</name>
</gene>
<evidence type="ECO:0000313" key="9">
    <source>
        <dbReference type="Proteomes" id="UP001481677"/>
    </source>
</evidence>
<dbReference type="InterPro" id="IPR020449">
    <property type="entry name" value="Tscrpt_reg_AraC-type_HTH"/>
</dbReference>
<dbReference type="PANTHER" id="PTHR46796">
    <property type="entry name" value="HTH-TYPE TRANSCRIPTIONAL ACTIVATOR RHAS-RELATED"/>
    <property type="match status" value="1"/>
</dbReference>
<keyword evidence="2" id="KW-0238">DNA-binding</keyword>
<dbReference type="PROSITE" id="PS01124">
    <property type="entry name" value="HTH_ARAC_FAMILY_2"/>
    <property type="match status" value="1"/>
</dbReference>
<dbReference type="InterPro" id="IPR050204">
    <property type="entry name" value="AraC_XylS_family_regulators"/>
</dbReference>